<proteinExistence type="inferred from homology"/>
<feature type="transmembrane region" description="Helical" evidence="8">
    <location>
        <begin position="113"/>
        <end position="128"/>
    </location>
</feature>
<dbReference type="Pfam" id="PF26314">
    <property type="entry name" value="MptA_B_family"/>
    <property type="match status" value="1"/>
</dbReference>
<keyword evidence="4 8" id="KW-0812">Transmembrane</keyword>
<feature type="transmembrane region" description="Helical" evidence="8">
    <location>
        <begin position="242"/>
        <end position="264"/>
    </location>
</feature>
<evidence type="ECO:0000256" key="5">
    <source>
        <dbReference type="ARBA" id="ARBA00022989"/>
    </source>
</evidence>
<name>K0K9I6_SACES</name>
<comment type="similarity">
    <text evidence="7">Belongs to the MptA/B family.</text>
</comment>
<evidence type="ECO:0000256" key="2">
    <source>
        <dbReference type="ARBA" id="ARBA00022676"/>
    </source>
</evidence>
<accession>K0K9I6</accession>
<dbReference type="RefSeq" id="WP_015103595.1">
    <property type="nucleotide sequence ID" value="NC_019673.1"/>
</dbReference>
<gene>
    <name evidence="9" type="ordered locus">BN6_62350</name>
</gene>
<evidence type="ECO:0008006" key="11">
    <source>
        <dbReference type="Google" id="ProtNLM"/>
    </source>
</evidence>
<feature type="transmembrane region" description="Helical" evidence="8">
    <location>
        <begin position="34"/>
        <end position="55"/>
    </location>
</feature>
<evidence type="ECO:0000256" key="1">
    <source>
        <dbReference type="ARBA" id="ARBA00004141"/>
    </source>
</evidence>
<dbReference type="Proteomes" id="UP000006281">
    <property type="component" value="Chromosome"/>
</dbReference>
<keyword evidence="2" id="KW-0328">Glycosyltransferase</keyword>
<keyword evidence="6 8" id="KW-0472">Membrane</keyword>
<feature type="transmembrane region" description="Helical" evidence="8">
    <location>
        <begin position="491"/>
        <end position="510"/>
    </location>
</feature>
<keyword evidence="10" id="KW-1185">Reference proteome</keyword>
<dbReference type="NCBIfam" id="NF038066">
    <property type="entry name" value="MptB"/>
    <property type="match status" value="1"/>
</dbReference>
<reference evidence="9 10" key="1">
    <citation type="journal article" date="2012" name="BMC Genomics">
        <title>Complete genome sequence of Saccharothrix espanaensis DSM 44229T and comparison to the other completely sequenced Pseudonocardiaceae.</title>
        <authorList>
            <person name="Strobel T."/>
            <person name="Al-Dilaimi A."/>
            <person name="Blom J."/>
            <person name="Gessner A."/>
            <person name="Kalinowski J."/>
            <person name="Luzhetska M."/>
            <person name="Puhler A."/>
            <person name="Szczepanowski R."/>
            <person name="Bechthold A."/>
            <person name="Ruckert C."/>
        </authorList>
    </citation>
    <scope>NUCLEOTIDE SEQUENCE [LARGE SCALE GENOMIC DNA]</scope>
    <source>
        <strain evidence="10">ATCC 51144 / DSM 44229 / JCM 9112 / NBRC 15066 / NRRL 15764</strain>
    </source>
</reference>
<evidence type="ECO:0000256" key="7">
    <source>
        <dbReference type="ARBA" id="ARBA00043987"/>
    </source>
</evidence>
<protein>
    <recommendedName>
        <fullName evidence="11">Alpha-1,6-mannosyltransferase</fullName>
    </recommendedName>
</protein>
<dbReference type="EMBL" id="HE804045">
    <property type="protein sequence ID" value="CCH33484.1"/>
    <property type="molecule type" value="Genomic_DNA"/>
</dbReference>
<feature type="transmembrane region" description="Helical" evidence="8">
    <location>
        <begin position="367"/>
        <end position="388"/>
    </location>
</feature>
<dbReference type="BioCyc" id="SESP1179773:BN6_RS30020-MONOMER"/>
<dbReference type="GO" id="GO:0016020">
    <property type="term" value="C:membrane"/>
    <property type="evidence" value="ECO:0007669"/>
    <property type="project" value="UniProtKB-SubCell"/>
</dbReference>
<organism evidence="9 10">
    <name type="scientific">Saccharothrix espanaensis (strain ATCC 51144 / DSM 44229 / JCM 9112 / NBRC 15066 / NRRL 15764)</name>
    <dbReference type="NCBI Taxonomy" id="1179773"/>
    <lineage>
        <taxon>Bacteria</taxon>
        <taxon>Bacillati</taxon>
        <taxon>Actinomycetota</taxon>
        <taxon>Actinomycetes</taxon>
        <taxon>Pseudonocardiales</taxon>
        <taxon>Pseudonocardiaceae</taxon>
        <taxon>Saccharothrix</taxon>
    </lineage>
</organism>
<comment type="subcellular location">
    <subcellularLocation>
        <location evidence="1">Membrane</location>
        <topology evidence="1">Multi-pass membrane protein</topology>
    </subcellularLocation>
</comment>
<evidence type="ECO:0000313" key="9">
    <source>
        <dbReference type="EMBL" id="CCH33484.1"/>
    </source>
</evidence>
<evidence type="ECO:0000256" key="8">
    <source>
        <dbReference type="SAM" id="Phobius"/>
    </source>
</evidence>
<dbReference type="eggNOG" id="ENOG502Z9GU">
    <property type="taxonomic scope" value="Bacteria"/>
</dbReference>
<keyword evidence="5 8" id="KW-1133">Transmembrane helix</keyword>
<dbReference type="AlphaFoldDB" id="K0K9I6"/>
<feature type="transmembrane region" description="Helical" evidence="8">
    <location>
        <begin position="75"/>
        <end position="92"/>
    </location>
</feature>
<feature type="transmembrane region" description="Helical" evidence="8">
    <location>
        <begin position="329"/>
        <end position="355"/>
    </location>
</feature>
<feature type="transmembrane region" description="Helical" evidence="8">
    <location>
        <begin position="201"/>
        <end position="221"/>
    </location>
</feature>
<dbReference type="HOGENOM" id="CLU_023913_0_0_11"/>
<evidence type="ECO:0000256" key="3">
    <source>
        <dbReference type="ARBA" id="ARBA00022679"/>
    </source>
</evidence>
<dbReference type="STRING" id="1179773.BN6_62350"/>
<evidence type="ECO:0000256" key="6">
    <source>
        <dbReference type="ARBA" id="ARBA00023136"/>
    </source>
</evidence>
<dbReference type="KEGG" id="sesp:BN6_62350"/>
<dbReference type="GO" id="GO:0016757">
    <property type="term" value="F:glycosyltransferase activity"/>
    <property type="evidence" value="ECO:0007669"/>
    <property type="project" value="UniProtKB-KW"/>
</dbReference>
<feature type="transmembrane region" description="Helical" evidence="8">
    <location>
        <begin position="430"/>
        <end position="451"/>
    </location>
</feature>
<feature type="transmembrane region" description="Helical" evidence="8">
    <location>
        <begin position="400"/>
        <end position="418"/>
    </location>
</feature>
<dbReference type="PATRIC" id="fig|1179773.3.peg.6284"/>
<feature type="transmembrane region" description="Helical" evidence="8">
    <location>
        <begin position="463"/>
        <end position="485"/>
    </location>
</feature>
<sequence length="527" mass="55749">MTAGGLAMADRDGIGEAAPLDTRERRQLDIIRRWGTVGALLMFVGSLGAGAAPVFSPLPGTPVLGLFPRMSTASMAVVWTGVFLVVSAWLWLGRFARPGRPRLVSRSQLDRTLLMWITPLVFVLPMFSRDVYSYLAQSQIAANGQDPYELGPQSALGVDHPLTTNVPNIWRETPAPYGPLFLAMGRVISMVTGDSVLPGVFLHRMLVLVGLGMIVWALPRLARRFGVPPVSALWLGAANPLVLFHLVVGVHNEGLAIGLMLVGLELALRKMPVVPGSPMTREELLWIALGATMITFGAAVKIPAALALGFLGVMIARRLGGSFWDLVKAALLLGVVSGVVMVGTCLGTGLGFGWISTLNVAGTVKSWMSPPTAMGFMGGGLGLALGLGNHTDSMIALMRLVTQAVSVWIAGLLLWKAFKGRIKAVNGLGAGLGAVLVLGPVLQPWYVLWAALPLATAVLAKRFRLFAMATSAVVAVVLPPTGAAFDGRAYIVPQAVAASVIAFLLCVFVARKQVMPLIRRDPVPDAA</sequence>
<keyword evidence="3" id="KW-0808">Transferase</keyword>
<evidence type="ECO:0000313" key="10">
    <source>
        <dbReference type="Proteomes" id="UP000006281"/>
    </source>
</evidence>
<feature type="transmembrane region" description="Helical" evidence="8">
    <location>
        <begin position="284"/>
        <end position="317"/>
    </location>
</feature>
<evidence type="ECO:0000256" key="4">
    <source>
        <dbReference type="ARBA" id="ARBA00022692"/>
    </source>
</evidence>
<dbReference type="InterPro" id="IPR049829">
    <property type="entry name" value="MptA/B-like"/>
</dbReference>